<proteinExistence type="predicted"/>
<dbReference type="GO" id="GO:0004842">
    <property type="term" value="F:ubiquitin-protein transferase activity"/>
    <property type="evidence" value="ECO:0007669"/>
    <property type="project" value="TreeGrafter"/>
</dbReference>
<keyword evidence="3" id="KW-0862">Zinc</keyword>
<dbReference type="InterPro" id="IPR013083">
    <property type="entry name" value="Znf_RING/FYVE/PHD"/>
</dbReference>
<reference evidence="6" key="1">
    <citation type="journal article" date="2023" name="Plant J.">
        <title>The genome of the king protea, Protea cynaroides.</title>
        <authorList>
            <person name="Chang J."/>
            <person name="Duong T.A."/>
            <person name="Schoeman C."/>
            <person name="Ma X."/>
            <person name="Roodt D."/>
            <person name="Barker N."/>
            <person name="Li Z."/>
            <person name="Van de Peer Y."/>
            <person name="Mizrachi E."/>
        </authorList>
    </citation>
    <scope>NUCLEOTIDE SEQUENCE</scope>
    <source>
        <tissue evidence="6">Young leaves</tissue>
    </source>
</reference>
<dbReference type="PANTHER" id="PTHR42647">
    <property type="entry name" value="SBP (S-RIBONUCLEASE BINDING PROTEIN) FAMILY PROTEIN"/>
    <property type="match status" value="1"/>
</dbReference>
<dbReference type="OrthoDB" id="1711136at2759"/>
<keyword evidence="2 4" id="KW-0863">Zinc-finger</keyword>
<dbReference type="Proteomes" id="UP001141806">
    <property type="component" value="Unassembled WGS sequence"/>
</dbReference>
<keyword evidence="1" id="KW-0479">Metal-binding</keyword>
<accession>A0A9Q0K5U8</accession>
<evidence type="ECO:0000259" key="5">
    <source>
        <dbReference type="PROSITE" id="PS50089"/>
    </source>
</evidence>
<dbReference type="AlphaFoldDB" id="A0A9Q0K5U8"/>
<keyword evidence="7" id="KW-1185">Reference proteome</keyword>
<evidence type="ECO:0000256" key="4">
    <source>
        <dbReference type="PROSITE-ProRule" id="PRU00175"/>
    </source>
</evidence>
<name>A0A9Q0K5U8_9MAGN</name>
<dbReference type="InterPro" id="IPR001841">
    <property type="entry name" value="Znf_RING"/>
</dbReference>
<dbReference type="EMBL" id="JAMYWD010000008">
    <property type="protein sequence ID" value="KAJ4963125.1"/>
    <property type="molecule type" value="Genomic_DNA"/>
</dbReference>
<dbReference type="FunFam" id="3.30.40.10:FF:000239">
    <property type="entry name" value="probable BOI-related E3 ubiquitin-protein ligase 2"/>
    <property type="match status" value="1"/>
</dbReference>
<evidence type="ECO:0000313" key="7">
    <source>
        <dbReference type="Proteomes" id="UP001141806"/>
    </source>
</evidence>
<evidence type="ECO:0000256" key="3">
    <source>
        <dbReference type="ARBA" id="ARBA00022833"/>
    </source>
</evidence>
<evidence type="ECO:0000256" key="1">
    <source>
        <dbReference type="ARBA" id="ARBA00022723"/>
    </source>
</evidence>
<comment type="caution">
    <text evidence="6">The sequence shown here is derived from an EMBL/GenBank/DDBJ whole genome shotgun (WGS) entry which is preliminary data.</text>
</comment>
<gene>
    <name evidence="6" type="ORF">NE237_023064</name>
</gene>
<evidence type="ECO:0000256" key="2">
    <source>
        <dbReference type="ARBA" id="ARBA00022771"/>
    </source>
</evidence>
<dbReference type="PROSITE" id="PS50089">
    <property type="entry name" value="ZF_RING_2"/>
    <property type="match status" value="1"/>
</dbReference>
<dbReference type="GO" id="GO:0008270">
    <property type="term" value="F:zinc ion binding"/>
    <property type="evidence" value="ECO:0007669"/>
    <property type="project" value="UniProtKB-KW"/>
</dbReference>
<protein>
    <recommendedName>
        <fullName evidence="5">RING-type domain-containing protein</fullName>
    </recommendedName>
</protein>
<dbReference type="Gene3D" id="3.30.40.10">
    <property type="entry name" value="Zinc/RING finger domain, C3HC4 (zinc finger)"/>
    <property type="match status" value="1"/>
</dbReference>
<evidence type="ECO:0000313" key="6">
    <source>
        <dbReference type="EMBL" id="KAJ4963125.1"/>
    </source>
</evidence>
<organism evidence="6 7">
    <name type="scientific">Protea cynaroides</name>
    <dbReference type="NCBI Taxonomy" id="273540"/>
    <lineage>
        <taxon>Eukaryota</taxon>
        <taxon>Viridiplantae</taxon>
        <taxon>Streptophyta</taxon>
        <taxon>Embryophyta</taxon>
        <taxon>Tracheophyta</taxon>
        <taxon>Spermatophyta</taxon>
        <taxon>Magnoliopsida</taxon>
        <taxon>Proteales</taxon>
        <taxon>Proteaceae</taxon>
        <taxon>Protea</taxon>
    </lineage>
</organism>
<feature type="domain" description="RING-type" evidence="5">
    <location>
        <begin position="229"/>
        <end position="264"/>
    </location>
</feature>
<sequence>MMAVQAQQYQDNLGFPLGGSQEWMDSCGGFYELGFNPQQQEQMQQLQNINLLRNQNLGFENTPLVTSSSSSSSSHGNLLESLAAQMDKQTSEIDQYILLQNERLRLALQEQRKHQLGILLRKIESKTLSLLKQKDEVIARSVKRTMELQECLRRMEMENQAWQRVTKENEAMVMALNNTLQQVKENAYCYPSAVADDAESCCEVSQEHYRDEKRRDAEEEDPPMKKMTCKSCNSQNSCVLFLPCRHLCSCKSCEAFLDSCPVCNSVKKASIEVFMF</sequence>
<dbReference type="Pfam" id="PF13920">
    <property type="entry name" value="zf-C3HC4_3"/>
    <property type="match status" value="1"/>
</dbReference>
<dbReference type="PANTHER" id="PTHR42647:SF22">
    <property type="entry name" value="BOI-RELATED E3 UBIQUITIN-PROTEIN LIGASE 2-RELATED"/>
    <property type="match status" value="1"/>
</dbReference>